<proteinExistence type="predicted"/>
<accession>A0A448WBQ2</accession>
<dbReference type="EMBL" id="CAAALY010002651">
    <property type="protein sequence ID" value="VEL07872.1"/>
    <property type="molecule type" value="Genomic_DNA"/>
</dbReference>
<feature type="compositionally biased region" description="Polar residues" evidence="1">
    <location>
        <begin position="318"/>
        <end position="329"/>
    </location>
</feature>
<organism evidence="2 3">
    <name type="scientific">Protopolystoma xenopodis</name>
    <dbReference type="NCBI Taxonomy" id="117903"/>
    <lineage>
        <taxon>Eukaryota</taxon>
        <taxon>Metazoa</taxon>
        <taxon>Spiralia</taxon>
        <taxon>Lophotrochozoa</taxon>
        <taxon>Platyhelminthes</taxon>
        <taxon>Monogenea</taxon>
        <taxon>Polyopisthocotylea</taxon>
        <taxon>Polystomatidea</taxon>
        <taxon>Polystomatidae</taxon>
        <taxon>Protopolystoma</taxon>
    </lineage>
</organism>
<gene>
    <name evidence="2" type="ORF">PXEA_LOCUS1312</name>
</gene>
<name>A0A448WBQ2_9PLAT</name>
<evidence type="ECO:0000313" key="3">
    <source>
        <dbReference type="Proteomes" id="UP000784294"/>
    </source>
</evidence>
<dbReference type="Proteomes" id="UP000784294">
    <property type="component" value="Unassembled WGS sequence"/>
</dbReference>
<keyword evidence="3" id="KW-1185">Reference proteome</keyword>
<sequence length="523" mass="56213">MLSAVESSGLGNWLVNVNKVWPAAKSGTAADTYRKLRLSLVDIYNHCLLERQRRHDLVAGFGLLPSALAVLFPDLPLTPCTSCCQSSGRSLSQSANNLSKPIVSTKKPRKSAYGRRRKRLYGLALQRKLAFKQKLSRAGQRFTPICKPSNSLGANNKELSLGDVNTSAKSEVVNGLSTRNDPLQLRSGSFLSLHNRGIVLRSPTVVPSSPVYLISEIDSTNLPKLSSSCSSTPSYCAAELISKVLSSNNTKCGYFSSANSDFKLAHNQEGSDVSLASMGINISNLAKSQNSNVRPQLQPSGLTSRTNLVENPDDQTPLVDQSQPQSHFTSSDSVDSGVGSCESFIAATPVTCSTGKLPPAIKDMSPGCSYRTSPLSARRQKSLRHPRKKHTQAADTVDQFAVSSLTCSHGNTLSADLDCSPHGSLYSSPRPLKVTDHSLSKFHYSMSEHCTQATHSSAFIGFDPSTYTSRVARSSPHSNLSRIAGGRDRCSFVASPSVTCSGHSTTFYTSAHTASKPIHCDLL</sequence>
<feature type="compositionally biased region" description="Basic residues" evidence="1">
    <location>
        <begin position="378"/>
        <end position="391"/>
    </location>
</feature>
<evidence type="ECO:0000256" key="1">
    <source>
        <dbReference type="SAM" id="MobiDB-lite"/>
    </source>
</evidence>
<dbReference type="AlphaFoldDB" id="A0A448WBQ2"/>
<protein>
    <submittedName>
        <fullName evidence="2">Uncharacterized protein</fullName>
    </submittedName>
</protein>
<feature type="region of interest" description="Disordered" evidence="1">
    <location>
        <begin position="365"/>
        <end position="393"/>
    </location>
</feature>
<feature type="compositionally biased region" description="Polar residues" evidence="1">
    <location>
        <begin position="289"/>
        <end position="309"/>
    </location>
</feature>
<reference evidence="2" key="1">
    <citation type="submission" date="2018-11" db="EMBL/GenBank/DDBJ databases">
        <authorList>
            <consortium name="Pathogen Informatics"/>
        </authorList>
    </citation>
    <scope>NUCLEOTIDE SEQUENCE</scope>
</reference>
<evidence type="ECO:0000313" key="2">
    <source>
        <dbReference type="EMBL" id="VEL07872.1"/>
    </source>
</evidence>
<comment type="caution">
    <text evidence="2">The sequence shown here is derived from an EMBL/GenBank/DDBJ whole genome shotgun (WGS) entry which is preliminary data.</text>
</comment>
<feature type="region of interest" description="Disordered" evidence="1">
    <location>
        <begin position="289"/>
        <end position="337"/>
    </location>
</feature>